<accession>A0ABY9X2X5</accession>
<keyword evidence="5 8" id="KW-0418">Kinase</keyword>
<dbReference type="EMBL" id="CP043494">
    <property type="protein sequence ID" value="WNG49746.1"/>
    <property type="molecule type" value="Genomic_DNA"/>
</dbReference>
<dbReference type="PANTHER" id="PTHR43047">
    <property type="entry name" value="TWO-COMPONENT HISTIDINE PROTEIN KINASE"/>
    <property type="match status" value="1"/>
</dbReference>
<dbReference type="RefSeq" id="WP_395808018.1">
    <property type="nucleotide sequence ID" value="NZ_CP043494.1"/>
</dbReference>
<dbReference type="Pfam" id="PF00512">
    <property type="entry name" value="HisKA"/>
    <property type="match status" value="1"/>
</dbReference>
<evidence type="ECO:0000256" key="1">
    <source>
        <dbReference type="ARBA" id="ARBA00000085"/>
    </source>
</evidence>
<evidence type="ECO:0000256" key="4">
    <source>
        <dbReference type="ARBA" id="ARBA00022679"/>
    </source>
</evidence>
<dbReference type="Gene3D" id="3.30.565.10">
    <property type="entry name" value="Histidine kinase-like ATPase, C-terminal domain"/>
    <property type="match status" value="1"/>
</dbReference>
<dbReference type="CDD" id="cd00082">
    <property type="entry name" value="HisKA"/>
    <property type="match status" value="1"/>
</dbReference>
<dbReference type="Pfam" id="PF02518">
    <property type="entry name" value="HATPase_c"/>
    <property type="match status" value="1"/>
</dbReference>
<evidence type="ECO:0000256" key="2">
    <source>
        <dbReference type="ARBA" id="ARBA00012438"/>
    </source>
</evidence>
<dbReference type="SUPFAM" id="SSF47384">
    <property type="entry name" value="Homodimeric domain of signal transducing histidine kinase"/>
    <property type="match status" value="1"/>
</dbReference>
<gene>
    <name evidence="8" type="ORF">F0U60_40730</name>
</gene>
<dbReference type="GO" id="GO:0016301">
    <property type="term" value="F:kinase activity"/>
    <property type="evidence" value="ECO:0007669"/>
    <property type="project" value="UniProtKB-KW"/>
</dbReference>
<dbReference type="Proteomes" id="UP001611383">
    <property type="component" value="Chromosome"/>
</dbReference>
<dbReference type="SMART" id="SM00388">
    <property type="entry name" value="HisKA"/>
    <property type="match status" value="1"/>
</dbReference>
<name>A0ABY9X2X5_9BACT</name>
<dbReference type="EC" id="2.7.13.3" evidence="2"/>
<feature type="domain" description="Histidine kinase" evidence="7">
    <location>
        <begin position="216"/>
        <end position="436"/>
    </location>
</feature>
<evidence type="ECO:0000313" key="9">
    <source>
        <dbReference type="Proteomes" id="UP001611383"/>
    </source>
</evidence>
<dbReference type="InterPro" id="IPR003594">
    <property type="entry name" value="HATPase_dom"/>
</dbReference>
<dbReference type="SUPFAM" id="SSF55874">
    <property type="entry name" value="ATPase domain of HSP90 chaperone/DNA topoisomerase II/histidine kinase"/>
    <property type="match status" value="1"/>
</dbReference>
<dbReference type="Gene3D" id="1.10.287.130">
    <property type="match status" value="1"/>
</dbReference>
<reference evidence="8 9" key="1">
    <citation type="submission" date="2019-08" db="EMBL/GenBank/DDBJ databases">
        <title>Archangium and Cystobacter genomes.</title>
        <authorList>
            <person name="Chen I.-C.K."/>
            <person name="Wielgoss S."/>
        </authorList>
    </citation>
    <scope>NUCLEOTIDE SEQUENCE [LARGE SCALE GENOMIC DNA]</scope>
    <source>
        <strain evidence="8 9">Cbm 6</strain>
    </source>
</reference>
<keyword evidence="3" id="KW-0597">Phosphoprotein</keyword>
<keyword evidence="6" id="KW-0175">Coiled coil</keyword>
<evidence type="ECO:0000256" key="6">
    <source>
        <dbReference type="SAM" id="Coils"/>
    </source>
</evidence>
<dbReference type="InterPro" id="IPR036890">
    <property type="entry name" value="HATPase_C_sf"/>
</dbReference>
<dbReference type="InterPro" id="IPR036097">
    <property type="entry name" value="HisK_dim/P_sf"/>
</dbReference>
<feature type="coiled-coil region" evidence="6">
    <location>
        <begin position="168"/>
        <end position="206"/>
    </location>
</feature>
<keyword evidence="9" id="KW-1185">Reference proteome</keyword>
<dbReference type="InterPro" id="IPR004358">
    <property type="entry name" value="Sig_transdc_His_kin-like_C"/>
</dbReference>
<evidence type="ECO:0000256" key="3">
    <source>
        <dbReference type="ARBA" id="ARBA00022553"/>
    </source>
</evidence>
<dbReference type="InterPro" id="IPR003661">
    <property type="entry name" value="HisK_dim/P_dom"/>
</dbReference>
<dbReference type="PRINTS" id="PR00344">
    <property type="entry name" value="BCTRLSENSOR"/>
</dbReference>
<evidence type="ECO:0000256" key="5">
    <source>
        <dbReference type="ARBA" id="ARBA00022777"/>
    </source>
</evidence>
<dbReference type="InterPro" id="IPR005467">
    <property type="entry name" value="His_kinase_dom"/>
</dbReference>
<dbReference type="SMART" id="SM00387">
    <property type="entry name" value="HATPase_c"/>
    <property type="match status" value="1"/>
</dbReference>
<comment type="catalytic activity">
    <reaction evidence="1">
        <text>ATP + protein L-histidine = ADP + protein N-phospho-L-histidine.</text>
        <dbReference type="EC" id="2.7.13.3"/>
    </reaction>
</comment>
<keyword evidence="4" id="KW-0808">Transferase</keyword>
<dbReference type="CDD" id="cd16922">
    <property type="entry name" value="HATPase_EvgS-ArcB-TorS-like"/>
    <property type="match status" value="1"/>
</dbReference>
<sequence length="439" mass="47317">MPSTAALPSLPAPGPEARLAFAELLLGCDDAKTCAEAAVAWLVHHAHVDQVLCLAPDESDSHCLVSLAAQGLPSMGSFVLALHDSKHPLVEALQWTEPRWFHPGQLPSELPLAGTGLFTLSLGRAASGSPAPGLLLIGAPVPELSPQAPWLAGHLGMHLTRLYKGHQLARLEEASSELAARVNAATEELATQNELLRRQAIQLEQASAAKSQFLANMSHELRTPLNAILGYTNMLLQGVNGELPAPQRRSLTRIDSNGRHLLEIINEILDITRIEAGRMPLHLSEFRIPELVQEVMAELDPIIARSKLSVSASVDPSLPPVHSDRQKVKQIVVNLLSNALKFTHEGSIKVMASYEVATATLHIAVADTGIGIDPSHQDKIWEDFQQVDSSPTRAYGGTGLGLSICRRLAAMLDGRISLKSAVGQGSTFTLHLPRRTRRT</sequence>
<dbReference type="PROSITE" id="PS50109">
    <property type="entry name" value="HIS_KIN"/>
    <property type="match status" value="1"/>
</dbReference>
<organism evidence="8 9">
    <name type="scientific">Archangium minus</name>
    <dbReference type="NCBI Taxonomy" id="83450"/>
    <lineage>
        <taxon>Bacteria</taxon>
        <taxon>Pseudomonadati</taxon>
        <taxon>Myxococcota</taxon>
        <taxon>Myxococcia</taxon>
        <taxon>Myxococcales</taxon>
        <taxon>Cystobacterineae</taxon>
        <taxon>Archangiaceae</taxon>
        <taxon>Archangium</taxon>
    </lineage>
</organism>
<evidence type="ECO:0000259" key="7">
    <source>
        <dbReference type="PROSITE" id="PS50109"/>
    </source>
</evidence>
<evidence type="ECO:0000313" key="8">
    <source>
        <dbReference type="EMBL" id="WNG49746.1"/>
    </source>
</evidence>
<proteinExistence type="predicted"/>
<protein>
    <recommendedName>
        <fullName evidence="2">histidine kinase</fullName>
        <ecNumber evidence="2">2.7.13.3</ecNumber>
    </recommendedName>
</protein>